<reference evidence="1 2" key="1">
    <citation type="submission" date="2021-01" db="EMBL/GenBank/DDBJ databases">
        <title>Entomomonas sp. F2A isolated from a house cricket (Acheta domesticus).</title>
        <authorList>
            <person name="Spergser J."/>
            <person name="Busse H.-J."/>
        </authorList>
    </citation>
    <scope>NUCLEOTIDE SEQUENCE [LARGE SCALE GENOMIC DNA]</scope>
    <source>
        <strain evidence="1 2">F2A</strain>
    </source>
</reference>
<dbReference type="Pfam" id="PF03692">
    <property type="entry name" value="CxxCxxCC"/>
    <property type="match status" value="1"/>
</dbReference>
<dbReference type="EMBL" id="CP067393">
    <property type="protein sequence ID" value="QQP85376.1"/>
    <property type="molecule type" value="Genomic_DNA"/>
</dbReference>
<organism evidence="1 2">
    <name type="scientific">Entomomonas asaccharolytica</name>
    <dbReference type="NCBI Taxonomy" id="2785331"/>
    <lineage>
        <taxon>Bacteria</taxon>
        <taxon>Pseudomonadati</taxon>
        <taxon>Pseudomonadota</taxon>
        <taxon>Gammaproteobacteria</taxon>
        <taxon>Pseudomonadales</taxon>
        <taxon>Pseudomonadaceae</taxon>
        <taxon>Entomomonas</taxon>
    </lineage>
</organism>
<proteinExistence type="predicted"/>
<dbReference type="KEGG" id="eaz:JHT90_13505"/>
<gene>
    <name evidence="1" type="ORF">JHT90_13505</name>
</gene>
<dbReference type="InterPro" id="IPR005358">
    <property type="entry name" value="Puta_zinc/iron-chelating_dom"/>
</dbReference>
<sequence>MSYNLISAADPDRLETWIKYRKGLCQSCIASCCQLPVEVKLDDLIRLEIVDEFEREEPLKNIAKHLKKQGIVEHFNHKKELFTLSRMANNDCYFLDKKTRLCTVYEKRPNTCRNHPQIGPKANYCAYRPKQS</sequence>
<accession>A0A974NEN2</accession>
<name>A0A974NEN2_9GAMM</name>
<keyword evidence="2" id="KW-1185">Reference proteome</keyword>
<dbReference type="Proteomes" id="UP000595278">
    <property type="component" value="Chromosome"/>
</dbReference>
<evidence type="ECO:0000313" key="2">
    <source>
        <dbReference type="Proteomes" id="UP000595278"/>
    </source>
</evidence>
<dbReference type="RefSeq" id="WP_201091905.1">
    <property type="nucleotide sequence ID" value="NZ_CP067393.1"/>
</dbReference>
<dbReference type="PANTHER" id="PTHR35866:SF1">
    <property type="entry name" value="YKGJ FAMILY CYSTEINE CLUSTER PROTEIN"/>
    <property type="match status" value="1"/>
</dbReference>
<dbReference type="PANTHER" id="PTHR35866">
    <property type="entry name" value="PUTATIVE-RELATED"/>
    <property type="match status" value="1"/>
</dbReference>
<evidence type="ECO:0000313" key="1">
    <source>
        <dbReference type="EMBL" id="QQP85376.1"/>
    </source>
</evidence>
<protein>
    <submittedName>
        <fullName evidence="1">YkgJ family cysteine cluster protein</fullName>
    </submittedName>
</protein>
<dbReference type="AlphaFoldDB" id="A0A974NEN2"/>